<dbReference type="EMBL" id="JAPDOD010000096">
    <property type="protein sequence ID" value="MDA0167267.1"/>
    <property type="molecule type" value="Genomic_DNA"/>
</dbReference>
<accession>A0A9X3S6W6</accession>
<sequence>MPIIISGRRKRSRLLAATLGAAALIVTPAHAAAIANPYNCAPQPTLTQSFSTWNDANLYTPVPNAGLENAATGWILTGSARVIAGNEPWKVGGAADNSALALPANSSAITAPLCIDETYPHFRLFARNTGSLKGVLKIEVLYFDAKGNITNTKPVDYTTATNAWQPTGMVGIDVFTSKTTVAAAPVAFRFTTGKDASYQIDDVYVDPWARAR</sequence>
<dbReference type="RefSeq" id="WP_270046516.1">
    <property type="nucleotide sequence ID" value="NZ_JAPDOD010000096.1"/>
</dbReference>
<evidence type="ECO:0000313" key="2">
    <source>
        <dbReference type="EMBL" id="MDA0167267.1"/>
    </source>
</evidence>
<gene>
    <name evidence="2" type="ORF">OM076_43810</name>
</gene>
<reference evidence="2" key="1">
    <citation type="submission" date="2022-10" db="EMBL/GenBank/DDBJ databases">
        <title>The WGS of Solirubrobacter ginsenosidimutans DSM 21036.</title>
        <authorList>
            <person name="Jiang Z."/>
        </authorList>
    </citation>
    <scope>NUCLEOTIDE SEQUENCE</scope>
    <source>
        <strain evidence="2">DSM 21036</strain>
    </source>
</reference>
<keyword evidence="3" id="KW-1185">Reference proteome</keyword>
<proteinExistence type="predicted"/>
<name>A0A9X3S6W6_9ACTN</name>
<evidence type="ECO:0000256" key="1">
    <source>
        <dbReference type="SAM" id="SignalP"/>
    </source>
</evidence>
<dbReference type="AlphaFoldDB" id="A0A9X3S6W6"/>
<organism evidence="2 3">
    <name type="scientific">Solirubrobacter ginsenosidimutans</name>
    <dbReference type="NCBI Taxonomy" id="490573"/>
    <lineage>
        <taxon>Bacteria</taxon>
        <taxon>Bacillati</taxon>
        <taxon>Actinomycetota</taxon>
        <taxon>Thermoleophilia</taxon>
        <taxon>Solirubrobacterales</taxon>
        <taxon>Solirubrobacteraceae</taxon>
        <taxon>Solirubrobacter</taxon>
    </lineage>
</organism>
<feature type="chain" id="PRO_5040868892" description="MAM domain-containing protein" evidence="1">
    <location>
        <begin position="32"/>
        <end position="212"/>
    </location>
</feature>
<protein>
    <recommendedName>
        <fullName evidence="4">MAM domain-containing protein</fullName>
    </recommendedName>
</protein>
<evidence type="ECO:0000313" key="3">
    <source>
        <dbReference type="Proteomes" id="UP001149140"/>
    </source>
</evidence>
<feature type="signal peptide" evidence="1">
    <location>
        <begin position="1"/>
        <end position="31"/>
    </location>
</feature>
<evidence type="ECO:0008006" key="4">
    <source>
        <dbReference type="Google" id="ProtNLM"/>
    </source>
</evidence>
<dbReference type="Proteomes" id="UP001149140">
    <property type="component" value="Unassembled WGS sequence"/>
</dbReference>
<comment type="caution">
    <text evidence="2">The sequence shown here is derived from an EMBL/GenBank/DDBJ whole genome shotgun (WGS) entry which is preliminary data.</text>
</comment>
<keyword evidence="1" id="KW-0732">Signal</keyword>